<gene>
    <name evidence="4" type="ORF">AVDCRST_MAG19-4456</name>
</gene>
<organism evidence="4">
    <name type="scientific">uncultured Thermomicrobiales bacterium</name>
    <dbReference type="NCBI Taxonomy" id="1645740"/>
    <lineage>
        <taxon>Bacteria</taxon>
        <taxon>Pseudomonadati</taxon>
        <taxon>Thermomicrobiota</taxon>
        <taxon>Thermomicrobia</taxon>
        <taxon>Thermomicrobiales</taxon>
        <taxon>environmental samples</taxon>
    </lineage>
</organism>
<dbReference type="Pfam" id="PF07261">
    <property type="entry name" value="DnaB_2"/>
    <property type="match status" value="1"/>
</dbReference>
<evidence type="ECO:0000256" key="1">
    <source>
        <dbReference type="ARBA" id="ARBA00093462"/>
    </source>
</evidence>
<protein>
    <submittedName>
        <fullName evidence="4">DnaD/phage-associated domain protein</fullName>
    </submittedName>
</protein>
<comment type="similarity">
    <text evidence="1">Belongs to the DnaB/DnaD family.</text>
</comment>
<dbReference type="Gene3D" id="1.10.10.630">
    <property type="entry name" value="DnaD domain-like"/>
    <property type="match status" value="1"/>
</dbReference>
<name>A0A6J4VP95_9BACT</name>
<dbReference type="EMBL" id="CADCWL010000245">
    <property type="protein sequence ID" value="CAA9584158.1"/>
    <property type="molecule type" value="Genomic_DNA"/>
</dbReference>
<dbReference type="SUPFAM" id="SSF158499">
    <property type="entry name" value="DnaD domain-like"/>
    <property type="match status" value="1"/>
</dbReference>
<reference evidence="4" key="1">
    <citation type="submission" date="2020-02" db="EMBL/GenBank/DDBJ databases">
        <authorList>
            <person name="Meier V. D."/>
        </authorList>
    </citation>
    <scope>NUCLEOTIDE SEQUENCE</scope>
    <source>
        <strain evidence="4">AVDCRST_MAG19</strain>
    </source>
</reference>
<feature type="region of interest" description="Disordered" evidence="2">
    <location>
        <begin position="212"/>
        <end position="248"/>
    </location>
</feature>
<dbReference type="NCBIfam" id="TIGR01446">
    <property type="entry name" value="DnaD_dom"/>
    <property type="match status" value="1"/>
</dbReference>
<proteinExistence type="inferred from homology"/>
<dbReference type="AlphaFoldDB" id="A0A6J4VP95"/>
<accession>A0A6J4VP95</accession>
<dbReference type="InterPro" id="IPR006343">
    <property type="entry name" value="DnaB/C_C"/>
</dbReference>
<evidence type="ECO:0000259" key="3">
    <source>
        <dbReference type="Pfam" id="PF07261"/>
    </source>
</evidence>
<sequence>MTKRFGGFLVATDPAVPIPLAFFTDVLPGLTDLAEVQATLAAFRLAADAGGIEAPIAREAFLRDRALRAALRTTGSPREPDRRIEAGLDLALGRGTLLAFAADDGQARPVWYYVNTLANQALIAAMSRGAVAPPVAIWRDDRAPAVVPERPNVFRLYEQNIGLLTPLIADHLVDALESYPTEWIEEAIAEAVAYNRRSWRYAQRILEKWASDGRGGERSDETDRRGHPGHLDPDQYKHGRHLDKARSR</sequence>
<evidence type="ECO:0000256" key="2">
    <source>
        <dbReference type="SAM" id="MobiDB-lite"/>
    </source>
</evidence>
<dbReference type="InterPro" id="IPR034829">
    <property type="entry name" value="DnaD-like_sf"/>
</dbReference>
<feature type="domain" description="DnaB/C C-terminal" evidence="3">
    <location>
        <begin position="154"/>
        <end position="213"/>
    </location>
</feature>
<evidence type="ECO:0000313" key="4">
    <source>
        <dbReference type="EMBL" id="CAA9584158.1"/>
    </source>
</evidence>